<evidence type="ECO:0000313" key="4">
    <source>
        <dbReference type="EMBL" id="NVY96243.1"/>
    </source>
</evidence>
<evidence type="ECO:0000256" key="1">
    <source>
        <dbReference type="SAM" id="MobiDB-lite"/>
    </source>
</evidence>
<reference evidence="4 5" key="1">
    <citation type="submission" date="2020-06" db="EMBL/GenBank/DDBJ databases">
        <authorList>
            <person name="Kang J."/>
        </authorList>
    </citation>
    <scope>NUCLEOTIDE SEQUENCE [LARGE SCALE GENOMIC DNA]</scope>
    <source>
        <strain evidence="4 5">DCY120</strain>
    </source>
</reference>
<dbReference type="AlphaFoldDB" id="A0A850QZX8"/>
<feature type="signal peptide" evidence="2">
    <location>
        <begin position="1"/>
        <end position="28"/>
    </location>
</feature>
<proteinExistence type="predicted"/>
<dbReference type="Proteomes" id="UP000563523">
    <property type="component" value="Unassembled WGS sequence"/>
</dbReference>
<organism evidence="4 5">
    <name type="scientific">Bombilactobacillus apium</name>
    <dbReference type="NCBI Taxonomy" id="2675299"/>
    <lineage>
        <taxon>Bacteria</taxon>
        <taxon>Bacillati</taxon>
        <taxon>Bacillota</taxon>
        <taxon>Bacilli</taxon>
        <taxon>Lactobacillales</taxon>
        <taxon>Lactobacillaceae</taxon>
        <taxon>Bombilactobacillus</taxon>
    </lineage>
</organism>
<protein>
    <submittedName>
        <fullName evidence="4">WxL domain-containing protein</fullName>
    </submittedName>
</protein>
<feature type="domain" description="WxL" evidence="3">
    <location>
        <begin position="53"/>
        <end position="223"/>
    </location>
</feature>
<dbReference type="RefSeq" id="WP_176942413.1">
    <property type="nucleotide sequence ID" value="NZ_JABZEC010000003.1"/>
</dbReference>
<dbReference type="Pfam" id="PF13731">
    <property type="entry name" value="WxL"/>
    <property type="match status" value="1"/>
</dbReference>
<feature type="compositionally biased region" description="Polar residues" evidence="1">
    <location>
        <begin position="82"/>
        <end position="95"/>
    </location>
</feature>
<keyword evidence="2" id="KW-0732">Signal</keyword>
<evidence type="ECO:0000259" key="3">
    <source>
        <dbReference type="Pfam" id="PF13731"/>
    </source>
</evidence>
<dbReference type="EMBL" id="JABZEC010000003">
    <property type="protein sequence ID" value="NVY96243.1"/>
    <property type="molecule type" value="Genomic_DNA"/>
</dbReference>
<accession>A0A850QZX8</accession>
<name>A0A850QZX8_9LACO</name>
<sequence length="227" mass="23779">MKLRLMSTLLLLSTLGLTAGQTVNYVQAAENEPAVVSEANGNKAVKYSDASVTVDDGVLSLDAVPDFKFSRTPAGKKAGLESNASSISDDSTQGSGLLRITDSRVHQDSQAGSPEIYGLGYNLSLSLSDFKKNEVAVTGFQMGFPQVNAANRDNNGKISTIKQTIAAGSNDHTLVQAPAGSGYGETDFNLDNGNAAVARDMFLTVPVRATAGDYQAVLTWTLTPAAK</sequence>
<feature type="region of interest" description="Disordered" evidence="1">
    <location>
        <begin position="74"/>
        <end position="95"/>
    </location>
</feature>
<feature type="chain" id="PRO_5032458950" evidence="2">
    <location>
        <begin position="29"/>
        <end position="227"/>
    </location>
</feature>
<dbReference type="InterPro" id="IPR027994">
    <property type="entry name" value="WxL_dom"/>
</dbReference>
<gene>
    <name evidence="4" type="ORF">HU830_03500</name>
</gene>
<evidence type="ECO:0000313" key="5">
    <source>
        <dbReference type="Proteomes" id="UP000563523"/>
    </source>
</evidence>
<evidence type="ECO:0000256" key="2">
    <source>
        <dbReference type="SAM" id="SignalP"/>
    </source>
</evidence>
<comment type="caution">
    <text evidence="4">The sequence shown here is derived from an EMBL/GenBank/DDBJ whole genome shotgun (WGS) entry which is preliminary data.</text>
</comment>
<keyword evidence="5" id="KW-1185">Reference proteome</keyword>